<proteinExistence type="predicted"/>
<evidence type="ECO:0000256" key="1">
    <source>
        <dbReference type="SAM" id="Phobius"/>
    </source>
</evidence>
<keyword evidence="1" id="KW-1133">Transmembrane helix</keyword>
<feature type="transmembrane region" description="Helical" evidence="1">
    <location>
        <begin position="65"/>
        <end position="84"/>
    </location>
</feature>
<dbReference type="Proteomes" id="UP001345963">
    <property type="component" value="Unassembled WGS sequence"/>
</dbReference>
<comment type="caution">
    <text evidence="2">The sequence shown here is derived from an EMBL/GenBank/DDBJ whole genome shotgun (WGS) entry which is preliminary data.</text>
</comment>
<gene>
    <name evidence="2" type="ORF">ATANTOWER_018133</name>
</gene>
<accession>A0ABU7CKR6</accession>
<dbReference type="SUPFAM" id="SSF54236">
    <property type="entry name" value="Ubiquitin-like"/>
    <property type="match status" value="1"/>
</dbReference>
<protein>
    <recommendedName>
        <fullName evidence="4">UBX domain-containing protein</fullName>
    </recommendedName>
</protein>
<keyword evidence="1" id="KW-0812">Transmembrane</keyword>
<reference evidence="2 3" key="1">
    <citation type="submission" date="2021-07" db="EMBL/GenBank/DDBJ databases">
        <authorList>
            <person name="Palmer J.M."/>
        </authorList>
    </citation>
    <scope>NUCLEOTIDE SEQUENCE [LARGE SCALE GENOMIC DNA]</scope>
    <source>
        <strain evidence="2 3">AT_MEX2019</strain>
        <tissue evidence="2">Muscle</tissue>
    </source>
</reference>
<keyword evidence="3" id="KW-1185">Reference proteome</keyword>
<evidence type="ECO:0008006" key="4">
    <source>
        <dbReference type="Google" id="ProtNLM"/>
    </source>
</evidence>
<organism evidence="2 3">
    <name type="scientific">Ataeniobius toweri</name>
    <dbReference type="NCBI Taxonomy" id="208326"/>
    <lineage>
        <taxon>Eukaryota</taxon>
        <taxon>Metazoa</taxon>
        <taxon>Chordata</taxon>
        <taxon>Craniata</taxon>
        <taxon>Vertebrata</taxon>
        <taxon>Euteleostomi</taxon>
        <taxon>Actinopterygii</taxon>
        <taxon>Neopterygii</taxon>
        <taxon>Teleostei</taxon>
        <taxon>Neoteleostei</taxon>
        <taxon>Acanthomorphata</taxon>
        <taxon>Ovalentaria</taxon>
        <taxon>Atherinomorphae</taxon>
        <taxon>Cyprinodontiformes</taxon>
        <taxon>Goodeidae</taxon>
        <taxon>Ataeniobius</taxon>
    </lineage>
</organism>
<dbReference type="EMBL" id="JAHUTI010092261">
    <property type="protein sequence ID" value="MED6262345.1"/>
    <property type="molecule type" value="Genomic_DNA"/>
</dbReference>
<evidence type="ECO:0000313" key="2">
    <source>
        <dbReference type="EMBL" id="MED6262345.1"/>
    </source>
</evidence>
<evidence type="ECO:0000313" key="3">
    <source>
        <dbReference type="Proteomes" id="UP001345963"/>
    </source>
</evidence>
<name>A0ABU7CKR6_9TELE</name>
<keyword evidence="1" id="KW-0472">Membrane</keyword>
<sequence>MRKQCYKAWEERHKKAIEERHQRMAGSEEPSSGLMLKFKYPNGFIKMRTFNVSDPIQVMCLFREFIVIQLQVTELVFLLLYYVLFDFVGQDEMASEIFSSRSNVIHTS</sequence>
<dbReference type="InterPro" id="IPR029071">
    <property type="entry name" value="Ubiquitin-like_domsf"/>
</dbReference>